<accession>A0ABD1AJJ7</accession>
<evidence type="ECO:0000259" key="1">
    <source>
        <dbReference type="Pfam" id="PF14363"/>
    </source>
</evidence>
<keyword evidence="3" id="KW-1185">Reference proteome</keyword>
<protein>
    <submittedName>
        <fullName evidence="2">AAA-ATPase</fullName>
    </submittedName>
</protein>
<feature type="domain" description="AAA-type ATPase N-terminal" evidence="1">
    <location>
        <begin position="36"/>
        <end position="133"/>
    </location>
</feature>
<dbReference type="AlphaFoldDB" id="A0ABD1AJJ7"/>
<dbReference type="Proteomes" id="UP001558713">
    <property type="component" value="Unassembled WGS sequence"/>
</dbReference>
<name>A0ABD1AJJ7_CARAN</name>
<proteinExistence type="predicted"/>
<dbReference type="Pfam" id="PF14363">
    <property type="entry name" value="AAA_assoc"/>
    <property type="match status" value="1"/>
</dbReference>
<dbReference type="EMBL" id="JBANAX010000491">
    <property type="protein sequence ID" value="KAL1206958.1"/>
    <property type="molecule type" value="Genomic_DNA"/>
</dbReference>
<evidence type="ECO:0000313" key="3">
    <source>
        <dbReference type="Proteomes" id="UP001558713"/>
    </source>
</evidence>
<comment type="caution">
    <text evidence="2">The sequence shown here is derived from an EMBL/GenBank/DDBJ whole genome shotgun (WGS) entry which is preliminary data.</text>
</comment>
<gene>
    <name evidence="2" type="ORF">V5N11_005582</name>
</gene>
<evidence type="ECO:0000313" key="2">
    <source>
        <dbReference type="EMBL" id="KAL1206958.1"/>
    </source>
</evidence>
<reference evidence="2 3" key="1">
    <citation type="submission" date="2024-04" db="EMBL/GenBank/DDBJ databases">
        <title>Genome assembly C_amara_ONT_v2.</title>
        <authorList>
            <person name="Yant L."/>
            <person name="Moore C."/>
            <person name="Slenker M."/>
        </authorList>
    </citation>
    <scope>NUCLEOTIDE SEQUENCE [LARGE SCALE GENOMIC DNA]</scope>
    <source>
        <tissue evidence="2">Leaf</tissue>
    </source>
</reference>
<organism evidence="2 3">
    <name type="scientific">Cardamine amara subsp. amara</name>
    <dbReference type="NCBI Taxonomy" id="228776"/>
    <lineage>
        <taxon>Eukaryota</taxon>
        <taxon>Viridiplantae</taxon>
        <taxon>Streptophyta</taxon>
        <taxon>Embryophyta</taxon>
        <taxon>Tracheophyta</taxon>
        <taxon>Spermatophyta</taxon>
        <taxon>Magnoliopsida</taxon>
        <taxon>eudicotyledons</taxon>
        <taxon>Gunneridae</taxon>
        <taxon>Pentapetalae</taxon>
        <taxon>rosids</taxon>
        <taxon>malvids</taxon>
        <taxon>Brassicales</taxon>
        <taxon>Brassicaceae</taxon>
        <taxon>Cardamineae</taxon>
        <taxon>Cardamine</taxon>
    </lineage>
</organism>
<dbReference type="InterPro" id="IPR025753">
    <property type="entry name" value="AAA_N_dom"/>
</dbReference>
<sequence length="177" mass="20843">MASLYTQIPSVSTNFSLYTSFSTIMMLFRTILNEIVPKQIRNYITVKFVGLFSSYFQTSFTFVIEQKWEFCSNQTYRAAKVYLATRLTGLDTKELLVGSNDLKNPEFELKLGVPVNTKIIDEFEGIHLEWILHSVETKTYPYEKQYFHLTYKKEFCEKIMTDYFKYLAQSTEKITSK</sequence>